<dbReference type="OrthoDB" id="1414850at2"/>
<name>A0A5B7TU80_9FLAO</name>
<protein>
    <submittedName>
        <fullName evidence="2">Uncharacterized protein</fullName>
    </submittedName>
</protein>
<feature type="chain" id="PRO_5022805760" evidence="1">
    <location>
        <begin position="22"/>
        <end position="232"/>
    </location>
</feature>
<accession>A0A5B7TU80</accession>
<reference evidence="2 3" key="1">
    <citation type="submission" date="2019-05" db="EMBL/GenBank/DDBJ databases">
        <title>Algicella ahnfeltiae gen. nov., sp. nov., a novel marine bacterium of the family Flavobacteriaceae isolated from a red alga.</title>
        <authorList>
            <person name="Nedashkovskaya O.I."/>
            <person name="Kukhlevskiy A.D."/>
            <person name="Kim S.-G."/>
            <person name="Zhukova N.V."/>
            <person name="Mikhailov V.V."/>
        </authorList>
    </citation>
    <scope>NUCLEOTIDE SEQUENCE [LARGE SCALE GENOMIC DNA]</scope>
    <source>
        <strain evidence="2 3">10Alg115</strain>
    </source>
</reference>
<evidence type="ECO:0000256" key="1">
    <source>
        <dbReference type="SAM" id="SignalP"/>
    </source>
</evidence>
<sequence>MMKNIILICLALITFNVDLFAQPDYSAIRFHSTIKEYKKEKPNLKEANFKKADIQNIVSLLGSSFYNDDEVIDITEKIWLALLDPKKFDYVFKDIAVQSIPNWDKKNFKGEIVIEPNPFLAKWTKAQNDILYFKDAVGQLLTFYKLMGYSEDAKGVKKALANMLHTEKYKFRSIRANDWPSYYLSSANAGINTKGLTAMIANYDFFVCKTSQKSSLVAAFQKMDWSFEKPVK</sequence>
<evidence type="ECO:0000313" key="2">
    <source>
        <dbReference type="EMBL" id="QCX38497.1"/>
    </source>
</evidence>
<keyword evidence="1" id="KW-0732">Signal</keyword>
<dbReference type="RefSeq" id="WP_138949394.1">
    <property type="nucleotide sequence ID" value="NZ_CP040749.1"/>
</dbReference>
<keyword evidence="3" id="KW-1185">Reference proteome</keyword>
<proteinExistence type="predicted"/>
<dbReference type="KEGG" id="fbe:FF125_08660"/>
<feature type="signal peptide" evidence="1">
    <location>
        <begin position="1"/>
        <end position="21"/>
    </location>
</feature>
<dbReference type="AlphaFoldDB" id="A0A5B7TU80"/>
<dbReference type="EMBL" id="CP040749">
    <property type="protein sequence ID" value="QCX38497.1"/>
    <property type="molecule type" value="Genomic_DNA"/>
</dbReference>
<dbReference type="Proteomes" id="UP000306229">
    <property type="component" value="Chromosome"/>
</dbReference>
<gene>
    <name evidence="2" type="ORF">FF125_08660</name>
</gene>
<organism evidence="2 3">
    <name type="scientific">Aureibaculum algae</name>
    <dbReference type="NCBI Taxonomy" id="2584122"/>
    <lineage>
        <taxon>Bacteria</taxon>
        <taxon>Pseudomonadati</taxon>
        <taxon>Bacteroidota</taxon>
        <taxon>Flavobacteriia</taxon>
        <taxon>Flavobacteriales</taxon>
        <taxon>Flavobacteriaceae</taxon>
        <taxon>Aureibaculum</taxon>
    </lineage>
</organism>
<evidence type="ECO:0000313" key="3">
    <source>
        <dbReference type="Proteomes" id="UP000306229"/>
    </source>
</evidence>